<sequence>MTYTLLGSQNMDLSRSLVRNKQLENSTKQELSAEGIM</sequence>
<proteinExistence type="predicted"/>
<name>A0A0A9H1M5_ARUDO</name>
<reference evidence="1" key="2">
    <citation type="journal article" date="2015" name="Data Brief">
        <title>Shoot transcriptome of the giant reed, Arundo donax.</title>
        <authorList>
            <person name="Barrero R.A."/>
            <person name="Guerrero F.D."/>
            <person name="Moolhuijzen P."/>
            <person name="Goolsby J.A."/>
            <person name="Tidwell J."/>
            <person name="Bellgard S.E."/>
            <person name="Bellgard M.I."/>
        </authorList>
    </citation>
    <scope>NUCLEOTIDE SEQUENCE</scope>
    <source>
        <tissue evidence="1">Shoot tissue taken approximately 20 cm above the soil surface</tissue>
    </source>
</reference>
<organism evidence="1">
    <name type="scientific">Arundo donax</name>
    <name type="common">Giant reed</name>
    <name type="synonym">Donax arundinaceus</name>
    <dbReference type="NCBI Taxonomy" id="35708"/>
    <lineage>
        <taxon>Eukaryota</taxon>
        <taxon>Viridiplantae</taxon>
        <taxon>Streptophyta</taxon>
        <taxon>Embryophyta</taxon>
        <taxon>Tracheophyta</taxon>
        <taxon>Spermatophyta</taxon>
        <taxon>Magnoliopsida</taxon>
        <taxon>Liliopsida</taxon>
        <taxon>Poales</taxon>
        <taxon>Poaceae</taxon>
        <taxon>PACMAD clade</taxon>
        <taxon>Arundinoideae</taxon>
        <taxon>Arundineae</taxon>
        <taxon>Arundo</taxon>
    </lineage>
</organism>
<protein>
    <submittedName>
        <fullName evidence="1">Uncharacterized protein</fullName>
    </submittedName>
</protein>
<accession>A0A0A9H1M5</accession>
<dbReference type="AlphaFoldDB" id="A0A0A9H1M5"/>
<reference evidence="1" key="1">
    <citation type="submission" date="2014-09" db="EMBL/GenBank/DDBJ databases">
        <authorList>
            <person name="Magalhaes I.L.F."/>
            <person name="Oliveira U."/>
            <person name="Santos F.R."/>
            <person name="Vidigal T.H.D.A."/>
            <person name="Brescovit A.D."/>
            <person name="Santos A.J."/>
        </authorList>
    </citation>
    <scope>NUCLEOTIDE SEQUENCE</scope>
    <source>
        <tissue evidence="1">Shoot tissue taken approximately 20 cm above the soil surface</tissue>
    </source>
</reference>
<evidence type="ECO:0000313" key="1">
    <source>
        <dbReference type="EMBL" id="JAE29699.1"/>
    </source>
</evidence>
<dbReference type="EMBL" id="GBRH01168197">
    <property type="protein sequence ID" value="JAE29699.1"/>
    <property type="molecule type" value="Transcribed_RNA"/>
</dbReference>